<dbReference type="SUPFAM" id="SSF52540">
    <property type="entry name" value="P-loop containing nucleoside triphosphate hydrolases"/>
    <property type="match status" value="1"/>
</dbReference>
<dbReference type="GO" id="GO:0003924">
    <property type="term" value="F:GTPase activity"/>
    <property type="evidence" value="ECO:0007669"/>
    <property type="project" value="InterPro"/>
</dbReference>
<gene>
    <name evidence="1" type="ORF">PEBR_35455</name>
</gene>
<dbReference type="InterPro" id="IPR027417">
    <property type="entry name" value="P-loop_NTPase"/>
</dbReference>
<dbReference type="EMBL" id="LJBN01000194">
    <property type="protein sequence ID" value="OOQ83548.1"/>
    <property type="molecule type" value="Genomic_DNA"/>
</dbReference>
<dbReference type="PRINTS" id="PR00449">
    <property type="entry name" value="RASTRNSFRMNG"/>
</dbReference>
<dbReference type="PANTHER" id="PTHR38797:SF4">
    <property type="entry name" value="NUCLEAR PORE COMPLEX PROTEIN NUP85"/>
    <property type="match status" value="1"/>
</dbReference>
<dbReference type="InterPro" id="IPR053204">
    <property type="entry name" value="Oxopyrrolidines_Biosynth-assoc"/>
</dbReference>
<proteinExistence type="predicted"/>
<dbReference type="PANTHER" id="PTHR38797">
    <property type="entry name" value="NUCLEAR PORE COMPLEX PROTEIN NUP85-RELATED"/>
    <property type="match status" value="1"/>
</dbReference>
<dbReference type="Proteomes" id="UP000190744">
    <property type="component" value="Unassembled WGS sequence"/>
</dbReference>
<accession>A0A1S9REQ5</accession>
<dbReference type="AlphaFoldDB" id="A0A1S9REQ5"/>
<dbReference type="Pfam" id="PF12311">
    <property type="entry name" value="DUF3632"/>
    <property type="match status" value="1"/>
</dbReference>
<evidence type="ECO:0000313" key="2">
    <source>
        <dbReference type="Proteomes" id="UP000190744"/>
    </source>
</evidence>
<dbReference type="Gene3D" id="3.40.50.300">
    <property type="entry name" value="P-loop containing nucleotide triphosphate hydrolases"/>
    <property type="match status" value="1"/>
</dbReference>
<dbReference type="PROSITE" id="PS51420">
    <property type="entry name" value="RHO"/>
    <property type="match status" value="1"/>
</dbReference>
<reference evidence="2" key="1">
    <citation type="submission" date="2015-09" db="EMBL/GenBank/DDBJ databases">
        <authorList>
            <person name="Fill T.P."/>
            <person name="Baretta J.F."/>
            <person name="de Almeida L.G."/>
            <person name="Rocha M."/>
            <person name="de Souza D.H."/>
            <person name="Malavazi I."/>
            <person name="Cerdeira L.T."/>
            <person name="Hong H."/>
            <person name="Samborskyy M."/>
            <person name="de Vasconcelos A.T."/>
            <person name="Leadlay P."/>
            <person name="Rodrigues-Filho E."/>
        </authorList>
    </citation>
    <scope>NUCLEOTIDE SEQUENCE [LARGE SCALE GENOMIC DNA]</scope>
    <source>
        <strain evidence="2">LaBioMMi 136</strain>
    </source>
</reference>
<protein>
    <submittedName>
        <fullName evidence="1">Uncharacterized protein</fullName>
    </submittedName>
</protein>
<evidence type="ECO:0000313" key="1">
    <source>
        <dbReference type="EMBL" id="OOQ83548.1"/>
    </source>
</evidence>
<dbReference type="SMART" id="SM00174">
    <property type="entry name" value="RHO"/>
    <property type="match status" value="1"/>
</dbReference>
<dbReference type="InterPro" id="IPR001806">
    <property type="entry name" value="Small_GTPase"/>
</dbReference>
<dbReference type="InterPro" id="IPR022085">
    <property type="entry name" value="OpdG"/>
</dbReference>
<sequence>MHNSDSDEIETRPDGGLGLNTLEVVEGCLFSILVGVLGGDPYVLPTSAAQQINALFLQSWDNNTDSVYEIRENFLKLLWHMVITLIEQIPHTHTAQRTMVHLILELQKIPEDEARIASGNLILPWKQLCGLNSSMEEYLRYNGIFGRFVDAQTVESWTNLHAFTATLFGRGLMHWRYIGIMVFHDTLEQNSTGKNQEANIQAMAQWIRHAGEAMFLTLRQREPISNLHGVGTTGELYRGEAGFCPERWSFWIKQVFKLAQVVPEHLRPLVLSSAHRMVDISVLGAASLIPHITSGDLVLSIQTKLNTFPLCNSPERPSFPSYSFWIKQVLEFINTASYTPRYAMIRRKVTVDGMSGSGKTRLITALTECATAHYHGEIKPREDSSGYPNPFTHTELQSPETRSIHFWEVSYSTYERLTVLAYPKTNLVLFCFALDSLDDSSVVYDVEEKVDYLISQESHRPKDAPLVLVGCRNDLRKQQEAARDTKTFTQASQELRRYARKKHLEYFECSAESQENLAELLKEVIRILYLEQKDLTRRERKTGFSKCVVL</sequence>
<organism evidence="1 2">
    <name type="scientific">Penicillium brasilianum</name>
    <dbReference type="NCBI Taxonomy" id="104259"/>
    <lineage>
        <taxon>Eukaryota</taxon>
        <taxon>Fungi</taxon>
        <taxon>Dikarya</taxon>
        <taxon>Ascomycota</taxon>
        <taxon>Pezizomycotina</taxon>
        <taxon>Eurotiomycetes</taxon>
        <taxon>Eurotiomycetidae</taxon>
        <taxon>Eurotiales</taxon>
        <taxon>Aspergillaceae</taxon>
        <taxon>Penicillium</taxon>
    </lineage>
</organism>
<name>A0A1S9REQ5_PENBI</name>
<dbReference type="GO" id="GO:0005525">
    <property type="term" value="F:GTP binding"/>
    <property type="evidence" value="ECO:0007669"/>
    <property type="project" value="InterPro"/>
</dbReference>
<dbReference type="Pfam" id="PF00071">
    <property type="entry name" value="Ras"/>
    <property type="match status" value="1"/>
</dbReference>
<comment type="caution">
    <text evidence="1">The sequence shown here is derived from an EMBL/GenBank/DDBJ whole genome shotgun (WGS) entry which is preliminary data.</text>
</comment>